<organism evidence="1 2">
    <name type="scientific">Methylomarinum roseum</name>
    <dbReference type="NCBI Taxonomy" id="3067653"/>
    <lineage>
        <taxon>Bacteria</taxon>
        <taxon>Pseudomonadati</taxon>
        <taxon>Pseudomonadota</taxon>
        <taxon>Gammaproteobacteria</taxon>
        <taxon>Methylococcales</taxon>
        <taxon>Methylococcaceae</taxon>
        <taxon>Methylomarinum</taxon>
    </lineage>
</organism>
<dbReference type="EMBL" id="CP157743">
    <property type="protein sequence ID" value="XBS21644.1"/>
    <property type="molecule type" value="Genomic_DNA"/>
</dbReference>
<sequence>MNEKDSLQANLAELNKDVLAEFTASLHGAIDKSIDQRIERLLLIEDCDALEKSLRKQITSLKRGRKFYDYYETDAFGDEIQQLLAEIEQHILPKSPEQAFALLDAFLNTAANSLERCDDSNGYVGDLYQQACLLWLQAAKRSPEPPEGWLERVKRMANDNDYAIFDPLLPNAHLLLSKDELRQLAFYYETGLRKALDQGAEDLRYLSWKVNLLAIAEALKDTDLYRRAVLLASSQPNPMQLEDLARFYMRCEDYQGALQWLTEPWPTTAWRDENIERLSLLAQCRQALQQPQQQLEALRSRLELSPTFENLQALIPLVTKDEATRLRQQAIDLVMQKNSAVAKLELLLRLEEFELARESVVADQKELAQCHYATLTRLLELTPAAAIHVRIVLQRCLLDDILNRGKSQAYRHAADYLKKLRTLDQQNPEYAPLISHADYEQQLREQHGRKRSFWPLVDNN</sequence>
<evidence type="ECO:0000313" key="2">
    <source>
        <dbReference type="Proteomes" id="UP001225378"/>
    </source>
</evidence>
<dbReference type="RefSeq" id="WP_305909360.1">
    <property type="nucleotide sequence ID" value="NZ_CP157743.1"/>
</dbReference>
<protein>
    <submittedName>
        <fullName evidence="1">DUF6880 family protein</fullName>
    </submittedName>
</protein>
<evidence type="ECO:0000313" key="1">
    <source>
        <dbReference type="EMBL" id="XBS21644.1"/>
    </source>
</evidence>
<proteinExistence type="predicted"/>
<gene>
    <name evidence="1" type="ORF">Q9L42_005835</name>
</gene>
<keyword evidence="2" id="KW-1185">Reference proteome</keyword>
<dbReference type="Pfam" id="PF21810">
    <property type="entry name" value="DUF6880"/>
    <property type="match status" value="1"/>
</dbReference>
<accession>A0AAU7NXI7</accession>
<name>A0AAU7NXI7_9GAMM</name>
<dbReference type="InterPro" id="IPR049245">
    <property type="entry name" value="DUF6880"/>
</dbReference>
<dbReference type="Proteomes" id="UP001225378">
    <property type="component" value="Chromosome"/>
</dbReference>
<dbReference type="KEGG" id="mech:Q9L42_005835"/>
<dbReference type="AlphaFoldDB" id="A0AAU7NXI7"/>
<reference evidence="1 2" key="1">
    <citation type="journal article" date="2024" name="Microbiology">
        <title>Methylomarinum rosea sp. nov., a novel halophilic methanotrophic bacterium from the hypersaline Lake Elton.</title>
        <authorList>
            <person name="Suleimanov R.Z."/>
            <person name="Oshkin I.Y."/>
            <person name="Danilova O.V."/>
            <person name="Suzina N.E."/>
            <person name="Dedysh S.N."/>
        </authorList>
    </citation>
    <scope>NUCLEOTIDE SEQUENCE [LARGE SCALE GENOMIC DNA]</scope>
    <source>
        <strain evidence="1 2">Ch1-1</strain>
    </source>
</reference>